<dbReference type="GeneID" id="68616691"/>
<name>A0AAV3UJX5_9EURY</name>
<dbReference type="Proteomes" id="UP001501729">
    <property type="component" value="Unassembled WGS sequence"/>
</dbReference>
<protein>
    <recommendedName>
        <fullName evidence="3">Transposase</fullName>
    </recommendedName>
</protein>
<organism evidence="1 2">
    <name type="scientific">Haladaptatus pallidirubidus</name>
    <dbReference type="NCBI Taxonomy" id="1008152"/>
    <lineage>
        <taxon>Archaea</taxon>
        <taxon>Methanobacteriati</taxon>
        <taxon>Methanobacteriota</taxon>
        <taxon>Stenosarchaea group</taxon>
        <taxon>Halobacteria</taxon>
        <taxon>Halobacteriales</taxon>
        <taxon>Haladaptataceae</taxon>
        <taxon>Haladaptatus</taxon>
    </lineage>
</organism>
<gene>
    <name evidence="1" type="ORF">GCM10025751_32630</name>
</gene>
<evidence type="ECO:0000313" key="2">
    <source>
        <dbReference type="Proteomes" id="UP001501729"/>
    </source>
</evidence>
<sequence>MAAIEHATDDSTWDAFLSETTKTLLSQTIATVSALGLPVLEVLENCTQRTAEQSLAPVLLSTKN</sequence>
<comment type="caution">
    <text evidence="1">The sequence shown here is derived from an EMBL/GenBank/DDBJ whole genome shotgun (WGS) entry which is preliminary data.</text>
</comment>
<reference evidence="1 2" key="1">
    <citation type="journal article" date="2019" name="Int. J. Syst. Evol. Microbiol.">
        <title>The Global Catalogue of Microorganisms (GCM) 10K type strain sequencing project: providing services to taxonomists for standard genome sequencing and annotation.</title>
        <authorList>
            <consortium name="The Broad Institute Genomics Platform"/>
            <consortium name="The Broad Institute Genome Sequencing Center for Infectious Disease"/>
            <person name="Wu L."/>
            <person name="Ma J."/>
        </authorList>
    </citation>
    <scope>NUCLEOTIDE SEQUENCE [LARGE SCALE GENOMIC DNA]</scope>
    <source>
        <strain evidence="1 2">JCM 17504</strain>
    </source>
</reference>
<proteinExistence type="predicted"/>
<accession>A0AAV3UJX5</accession>
<dbReference type="EMBL" id="BAABKX010000013">
    <property type="protein sequence ID" value="GAA5054296.1"/>
    <property type="molecule type" value="Genomic_DNA"/>
</dbReference>
<evidence type="ECO:0008006" key="3">
    <source>
        <dbReference type="Google" id="ProtNLM"/>
    </source>
</evidence>
<dbReference type="AlphaFoldDB" id="A0AAV3UJX5"/>
<keyword evidence="2" id="KW-1185">Reference proteome</keyword>
<dbReference type="RefSeq" id="WP_227778390.1">
    <property type="nucleotide sequence ID" value="NZ_BAABKX010000013.1"/>
</dbReference>
<evidence type="ECO:0000313" key="1">
    <source>
        <dbReference type="EMBL" id="GAA5054296.1"/>
    </source>
</evidence>